<dbReference type="EMBL" id="DSTX01000013">
    <property type="protein sequence ID" value="HFK21244.1"/>
    <property type="molecule type" value="Genomic_DNA"/>
</dbReference>
<dbReference type="Pfam" id="PF03297">
    <property type="entry name" value="Ribosomal_S25"/>
    <property type="match status" value="1"/>
</dbReference>
<evidence type="ECO:0000256" key="4">
    <source>
        <dbReference type="SAM" id="MobiDB-lite"/>
    </source>
</evidence>
<name>A0A7C3J525_9CREN</name>
<feature type="region of interest" description="Disordered" evidence="4">
    <location>
        <begin position="1"/>
        <end position="31"/>
    </location>
</feature>
<dbReference type="GO" id="GO:1990904">
    <property type="term" value="C:ribonucleoprotein complex"/>
    <property type="evidence" value="ECO:0007669"/>
    <property type="project" value="UniProtKB-KW"/>
</dbReference>
<dbReference type="InterPro" id="IPR004977">
    <property type="entry name" value="Ribosomal_eS25"/>
</dbReference>
<organism evidence="5">
    <name type="scientific">Candidatus Methanomethylicus mesodigestus</name>
    <dbReference type="NCBI Taxonomy" id="1867258"/>
    <lineage>
        <taxon>Archaea</taxon>
        <taxon>Thermoproteota</taxon>
        <taxon>Methanosuratincolia</taxon>
        <taxon>Candidatus Methanomethylicales</taxon>
        <taxon>Candidatus Methanomethylicaceae</taxon>
        <taxon>Candidatus Methanomethylicus</taxon>
    </lineage>
</organism>
<protein>
    <recommendedName>
        <fullName evidence="6">30S ribosomal protein S25e</fullName>
    </recommendedName>
</protein>
<dbReference type="Gene3D" id="3.30.63.20">
    <property type="match status" value="1"/>
</dbReference>
<accession>A0A7C3J525</accession>
<evidence type="ECO:0000256" key="1">
    <source>
        <dbReference type="ARBA" id="ARBA00009106"/>
    </source>
</evidence>
<evidence type="ECO:0000313" key="5">
    <source>
        <dbReference type="EMBL" id="HFK21244.1"/>
    </source>
</evidence>
<sequence>MGGAKKTPKPTKDMAEAKKKEAPKEITKATTTSVVDPKVIEQIKRDVVKMKIVTPYQIYSKYNLKYSTSKDILESLARQGMLKLQNSTRRLDIYVPAS</sequence>
<evidence type="ECO:0008006" key="6">
    <source>
        <dbReference type="Google" id="ProtNLM"/>
    </source>
</evidence>
<evidence type="ECO:0000256" key="3">
    <source>
        <dbReference type="ARBA" id="ARBA00023274"/>
    </source>
</evidence>
<keyword evidence="3" id="KW-0687">Ribonucleoprotein</keyword>
<dbReference type="GO" id="GO:0005840">
    <property type="term" value="C:ribosome"/>
    <property type="evidence" value="ECO:0007669"/>
    <property type="project" value="UniProtKB-KW"/>
</dbReference>
<dbReference type="AlphaFoldDB" id="A0A7C3J525"/>
<proteinExistence type="inferred from homology"/>
<gene>
    <name evidence="5" type="ORF">ENS19_08235</name>
</gene>
<reference evidence="5" key="1">
    <citation type="journal article" date="2020" name="mSystems">
        <title>Genome- and Community-Level Interaction Insights into Carbon Utilization and Element Cycling Functions of Hydrothermarchaeota in Hydrothermal Sediment.</title>
        <authorList>
            <person name="Zhou Z."/>
            <person name="Liu Y."/>
            <person name="Xu W."/>
            <person name="Pan J."/>
            <person name="Luo Z.H."/>
            <person name="Li M."/>
        </authorList>
    </citation>
    <scope>NUCLEOTIDE SEQUENCE [LARGE SCALE GENOMIC DNA]</scope>
    <source>
        <strain evidence="5">SpSt-468</strain>
    </source>
</reference>
<keyword evidence="2" id="KW-0689">Ribosomal protein</keyword>
<comment type="similarity">
    <text evidence="1">Belongs to the eukaryotic ribosomal protein eS25 family.</text>
</comment>
<comment type="caution">
    <text evidence="5">The sequence shown here is derived from an EMBL/GenBank/DDBJ whole genome shotgun (WGS) entry which is preliminary data.</text>
</comment>
<evidence type="ECO:0000256" key="2">
    <source>
        <dbReference type="ARBA" id="ARBA00022980"/>
    </source>
</evidence>
<feature type="compositionally biased region" description="Basic and acidic residues" evidence="4">
    <location>
        <begin position="10"/>
        <end position="27"/>
    </location>
</feature>